<keyword evidence="5" id="KW-1185">Reference proteome</keyword>
<sequence>MRIVTARLNHETNTFSPLATPLAAFRPLWGEEARAAGTGSATALGAFLAFAQARGATVAVPVSAHANPSGPVADDAFEALSAAILAAVSEGCDAILLDLHGAMVTESLDDGEGELLARIRAVAPDVPLGVALDLHANVTPGMVAAADVIIGFKTYPHVDMAETGAHVARLVGRMLDEGLAPHQAWCHPPQLAHTLRMDTRVPGPMADLVAATRAMEARPGILAATLFGGFSLADLPEAGASFVVAAESAEQAHAAAAELGAALWSRRAEFVYDEAPLAESLAAARAAAEGPGIGPVLLLDHGDNCMSGGTCDVMDVLAACLEAGLDGIVAGPICDPDSVAALFAAGTGAAAEIRLGNKVALPGFPAQAPLALTGRVASLGDGSYVVTGPTYTGQRFSMGRAAVLDTGRARVLVTEEPHEPWDLAIFTQNGIDPRAARFLVLKSRMYCRPVFEPIARAVVECASAGVTSSDYRLFPFAKLARPAYPLDRDVTWGPR</sequence>
<accession>A0A0J6T499</accession>
<organism evidence="4 5">
    <name type="scientific">Methylobacterium variabile</name>
    <dbReference type="NCBI Taxonomy" id="298794"/>
    <lineage>
        <taxon>Bacteria</taxon>
        <taxon>Pseudomonadati</taxon>
        <taxon>Pseudomonadota</taxon>
        <taxon>Alphaproteobacteria</taxon>
        <taxon>Hyphomicrobiales</taxon>
        <taxon>Methylobacteriaceae</taxon>
        <taxon>Methylobacterium</taxon>
    </lineage>
</organism>
<dbReference type="GO" id="GO:0008237">
    <property type="term" value="F:metallopeptidase activity"/>
    <property type="evidence" value="ECO:0007669"/>
    <property type="project" value="UniProtKB-KW"/>
</dbReference>
<comment type="caution">
    <text evidence="4">The sequence shown here is derived from an EMBL/GenBank/DDBJ whole genome shotgun (WGS) entry which is preliminary data.</text>
</comment>
<dbReference type="InterPro" id="IPR015995">
    <property type="entry name" value="MlrC_N"/>
</dbReference>
<comment type="function">
    <text evidence="1">Involved in peptidolytic degradation of cyclic heptapeptide hepatotoxin microcystin (MC).</text>
</comment>
<dbReference type="GO" id="GO:0006508">
    <property type="term" value="P:proteolysis"/>
    <property type="evidence" value="ECO:0007669"/>
    <property type="project" value="UniProtKB-KW"/>
</dbReference>
<evidence type="ECO:0000313" key="5">
    <source>
        <dbReference type="Proteomes" id="UP000035955"/>
    </source>
</evidence>
<feature type="domain" description="Microcystin LR degradation protein MlrC N-terminal" evidence="3">
    <location>
        <begin position="2"/>
        <end position="284"/>
    </location>
</feature>
<keyword evidence="1" id="KW-0378">Hydrolase</keyword>
<evidence type="ECO:0000259" key="2">
    <source>
        <dbReference type="Pfam" id="PF07171"/>
    </source>
</evidence>
<dbReference type="RefSeq" id="WP_048443659.1">
    <property type="nucleotide sequence ID" value="NZ_LABY01000047.1"/>
</dbReference>
<keyword evidence="1" id="KW-0479">Metal-binding</keyword>
<evidence type="ECO:0000259" key="3">
    <source>
        <dbReference type="Pfam" id="PF07364"/>
    </source>
</evidence>
<dbReference type="Pfam" id="PF07171">
    <property type="entry name" value="MlrC_C"/>
    <property type="match status" value="1"/>
</dbReference>
<dbReference type="AlphaFoldDB" id="A0A0J6T499"/>
<name>A0A0J6T499_9HYPH</name>
<dbReference type="Pfam" id="PF07364">
    <property type="entry name" value="DUF1485"/>
    <property type="match status" value="1"/>
</dbReference>
<dbReference type="PIRSF" id="PIRSF012702">
    <property type="entry name" value="UCP012702"/>
    <property type="match status" value="1"/>
</dbReference>
<protein>
    <recommendedName>
        <fullName evidence="1">Microcystinase C</fullName>
        <shortName evidence="1">MlrC</shortName>
    </recommendedName>
</protein>
<dbReference type="InterPro" id="IPR009197">
    <property type="entry name" value="MlrC"/>
</dbReference>
<proteinExistence type="inferred from homology"/>
<feature type="domain" description="Microcystin LR degradation protein MlrC C-terminal" evidence="2">
    <location>
        <begin position="298"/>
        <end position="477"/>
    </location>
</feature>
<comment type="cofactor">
    <cofactor evidence="1">
        <name>Zn(2+)</name>
        <dbReference type="ChEBI" id="CHEBI:29105"/>
    </cofactor>
    <text evidence="1">Binds 1 zinc ion per subunit.</text>
</comment>
<keyword evidence="1" id="KW-0645">Protease</keyword>
<dbReference type="EMBL" id="LABY01000047">
    <property type="protein sequence ID" value="KMO40413.1"/>
    <property type="molecule type" value="Genomic_DNA"/>
</dbReference>
<comment type="similarity">
    <text evidence="1">Belongs to the peptidase M81 family.</text>
</comment>
<dbReference type="GO" id="GO:0046872">
    <property type="term" value="F:metal ion binding"/>
    <property type="evidence" value="ECO:0007669"/>
    <property type="project" value="UniProtKB-KW"/>
</dbReference>
<reference evidence="4 5" key="1">
    <citation type="submission" date="2015-03" db="EMBL/GenBank/DDBJ databases">
        <title>Genome sequencing of Methylobacterium variabile DSM 16961.</title>
        <authorList>
            <person name="Chaudhry V."/>
            <person name="Patil P.B."/>
        </authorList>
    </citation>
    <scope>NUCLEOTIDE SEQUENCE [LARGE SCALE GENOMIC DNA]</scope>
    <source>
        <strain evidence="4 5">DSM 16961</strain>
    </source>
</reference>
<dbReference type="PATRIC" id="fig|298794.3.peg.5986"/>
<evidence type="ECO:0000256" key="1">
    <source>
        <dbReference type="PIRNR" id="PIRNR012702"/>
    </source>
</evidence>
<keyword evidence="1" id="KW-0482">Metalloprotease</keyword>
<dbReference type="InterPro" id="IPR010799">
    <property type="entry name" value="MlrC_C"/>
</dbReference>
<dbReference type="OrthoDB" id="9782658at2"/>
<gene>
    <name evidence="4" type="ORF">VQ02_08080</name>
</gene>
<evidence type="ECO:0000313" key="4">
    <source>
        <dbReference type="EMBL" id="KMO40413.1"/>
    </source>
</evidence>
<dbReference type="Proteomes" id="UP000035955">
    <property type="component" value="Unassembled WGS sequence"/>
</dbReference>